<evidence type="ECO:0000313" key="9">
    <source>
        <dbReference type="EMBL" id="AZS27299.1"/>
    </source>
</evidence>
<dbReference type="EMBL" id="CP034673">
    <property type="protein sequence ID" value="AZS27299.1"/>
    <property type="molecule type" value="Genomic_DNA"/>
</dbReference>
<dbReference type="PANTHER" id="PTHR36699:SF1">
    <property type="entry name" value="L,D-TRANSPEPTIDASE YAFK-RELATED"/>
    <property type="match status" value="1"/>
</dbReference>
<dbReference type="GO" id="GO:0016740">
    <property type="term" value="F:transferase activity"/>
    <property type="evidence" value="ECO:0007669"/>
    <property type="project" value="UniProtKB-KW"/>
</dbReference>
<dbReference type="AlphaFoldDB" id="A0A289GGU6"/>
<comment type="similarity">
    <text evidence="2">Belongs to the YkuD family.</text>
</comment>
<evidence type="ECO:0000256" key="1">
    <source>
        <dbReference type="ARBA" id="ARBA00004752"/>
    </source>
</evidence>
<dbReference type="InterPro" id="IPR005490">
    <property type="entry name" value="LD_TPept_cat_dom"/>
</dbReference>
<reference evidence="9 10" key="1">
    <citation type="submission" date="2018-12" db="EMBL/GenBank/DDBJ databases">
        <title>Characterization and Draft Genome of Vibrio anguillarum J360 Marine Pathogen Isolated from an Outbreak in Lumpfish (Cyclopterus lumpus).</title>
        <authorList>
            <person name="Vasquez J.I."/>
            <person name="Cao T."/>
            <person name="Chakraborty S."/>
            <person name="Gnanagobal H."/>
            <person name="Wescot J."/>
            <person name="Boyce D."/>
            <person name="Santander J."/>
        </authorList>
    </citation>
    <scope>NUCLEOTIDE SEQUENCE [LARGE SCALE GENOMIC DNA]</scope>
    <source>
        <strain evidence="9 10">J360</strain>
    </source>
</reference>
<evidence type="ECO:0000259" key="8">
    <source>
        <dbReference type="PROSITE" id="PS52029"/>
    </source>
</evidence>
<evidence type="ECO:0000256" key="4">
    <source>
        <dbReference type="ARBA" id="ARBA00022960"/>
    </source>
</evidence>
<dbReference type="CDD" id="cd16913">
    <property type="entry name" value="YkuD_like"/>
    <property type="match status" value="1"/>
</dbReference>
<evidence type="ECO:0000313" key="10">
    <source>
        <dbReference type="Proteomes" id="UP000256923"/>
    </source>
</evidence>
<keyword evidence="3" id="KW-0808">Transferase</keyword>
<dbReference type="GO" id="GO:0009252">
    <property type="term" value="P:peptidoglycan biosynthetic process"/>
    <property type="evidence" value="ECO:0007669"/>
    <property type="project" value="UniProtKB-UniPathway"/>
</dbReference>
<dbReference type="PROSITE" id="PS52029">
    <property type="entry name" value="LD_TPASE"/>
    <property type="match status" value="1"/>
</dbReference>
<name>A0A289GGU6_VIBAN</name>
<sequence>MTRYFRLLLFLCFSLNSAAAEIDLVKVDKSKRRMYLISGQQIIQEYRIALGKEPKGHKQQEGDQRTPEGRYYLEAISNDSGYYRSIHISYPNHQDKVHAQRLSINPGGDIKIHGLKNGDKQRPEYVQSFDWTNGCIALTNSEMDEFLSQVKEGTPIEIEW</sequence>
<comment type="pathway">
    <text evidence="1 7">Cell wall biogenesis; peptidoglycan biosynthesis.</text>
</comment>
<dbReference type="GO" id="GO:0071555">
    <property type="term" value="P:cell wall organization"/>
    <property type="evidence" value="ECO:0007669"/>
    <property type="project" value="UniProtKB-UniRule"/>
</dbReference>
<proteinExistence type="inferred from homology"/>
<keyword evidence="6 7" id="KW-0961">Cell wall biogenesis/degradation</keyword>
<dbReference type="InterPro" id="IPR038063">
    <property type="entry name" value="Transpep_catalytic_dom"/>
</dbReference>
<feature type="active site" description="Proton donor/acceptor" evidence="7">
    <location>
        <position position="113"/>
    </location>
</feature>
<dbReference type="RefSeq" id="WP_019281839.1">
    <property type="nucleotide sequence ID" value="NZ_CP023055.1"/>
</dbReference>
<evidence type="ECO:0000256" key="3">
    <source>
        <dbReference type="ARBA" id="ARBA00022679"/>
    </source>
</evidence>
<evidence type="ECO:0000256" key="6">
    <source>
        <dbReference type="ARBA" id="ARBA00023316"/>
    </source>
</evidence>
<protein>
    <recommendedName>
        <fullName evidence="8">L,D-TPase catalytic domain-containing protein</fullName>
    </recommendedName>
</protein>
<feature type="active site" description="Nucleophile" evidence="7">
    <location>
        <position position="135"/>
    </location>
</feature>
<dbReference type="Gene3D" id="2.40.440.10">
    <property type="entry name" value="L,D-transpeptidase catalytic domain-like"/>
    <property type="match status" value="1"/>
</dbReference>
<accession>A0A289GGU6</accession>
<dbReference type="UniPathway" id="UPA00219"/>
<dbReference type="Pfam" id="PF03734">
    <property type="entry name" value="YkuD"/>
    <property type="match status" value="1"/>
</dbReference>
<dbReference type="GO" id="GO:0004180">
    <property type="term" value="F:carboxypeptidase activity"/>
    <property type="evidence" value="ECO:0007669"/>
    <property type="project" value="UniProtKB-ARBA"/>
</dbReference>
<dbReference type="GO" id="GO:0008360">
    <property type="term" value="P:regulation of cell shape"/>
    <property type="evidence" value="ECO:0007669"/>
    <property type="project" value="UniProtKB-UniRule"/>
</dbReference>
<dbReference type="SUPFAM" id="SSF141523">
    <property type="entry name" value="L,D-transpeptidase catalytic domain-like"/>
    <property type="match status" value="1"/>
</dbReference>
<evidence type="ECO:0000256" key="2">
    <source>
        <dbReference type="ARBA" id="ARBA00005992"/>
    </source>
</evidence>
<keyword evidence="5 7" id="KW-0573">Peptidoglycan synthesis</keyword>
<dbReference type="PANTHER" id="PTHR36699">
    <property type="entry name" value="LD-TRANSPEPTIDASE"/>
    <property type="match status" value="1"/>
</dbReference>
<gene>
    <name evidence="9" type="ORF">DYL72_20725</name>
</gene>
<dbReference type="Proteomes" id="UP000256923">
    <property type="component" value="Chromosome 2"/>
</dbReference>
<evidence type="ECO:0000256" key="5">
    <source>
        <dbReference type="ARBA" id="ARBA00022984"/>
    </source>
</evidence>
<feature type="domain" description="L,D-TPase catalytic" evidence="8">
    <location>
        <begin position="23"/>
        <end position="159"/>
    </location>
</feature>
<evidence type="ECO:0000256" key="7">
    <source>
        <dbReference type="PROSITE-ProRule" id="PRU01373"/>
    </source>
</evidence>
<keyword evidence="4 7" id="KW-0133">Cell shape</keyword>
<organism evidence="9 10">
    <name type="scientific">Vibrio anguillarum</name>
    <name type="common">Listonella anguillarum</name>
    <dbReference type="NCBI Taxonomy" id="55601"/>
    <lineage>
        <taxon>Bacteria</taxon>
        <taxon>Pseudomonadati</taxon>
        <taxon>Pseudomonadota</taxon>
        <taxon>Gammaproteobacteria</taxon>
        <taxon>Vibrionales</taxon>
        <taxon>Vibrionaceae</taxon>
        <taxon>Vibrio</taxon>
    </lineage>
</organism>